<evidence type="ECO:0000313" key="3">
    <source>
        <dbReference type="Proteomes" id="UP000249204"/>
    </source>
</evidence>
<gene>
    <name evidence="2" type="ORF">DN757_01545</name>
</gene>
<evidence type="ECO:0000256" key="1">
    <source>
        <dbReference type="SAM" id="Coils"/>
    </source>
</evidence>
<dbReference type="Proteomes" id="UP000249204">
    <property type="component" value="Unassembled WGS sequence"/>
</dbReference>
<comment type="caution">
    <text evidence="2">The sequence shown here is derived from an EMBL/GenBank/DDBJ whole genome shotgun (WGS) entry which is preliminary data.</text>
</comment>
<name>A0A2W6NNF7_9BACL</name>
<dbReference type="AlphaFoldDB" id="A0A2W6NNF7"/>
<proteinExistence type="predicted"/>
<accession>A0A2W6NNF7</accession>
<keyword evidence="1" id="KW-0175">Coiled coil</keyword>
<dbReference type="RefSeq" id="WP_111268519.1">
    <property type="nucleotide sequence ID" value="NZ_QKWW01000006.1"/>
</dbReference>
<reference evidence="2 3" key="1">
    <citation type="submission" date="2018-06" db="EMBL/GenBank/DDBJ databases">
        <title>Isolation of heavy metals resistant Paenibacillus silvae NC2 from Gold-Copper mine in ZiJin, China.</title>
        <authorList>
            <person name="Xu J."/>
            <person name="Mazhar H.S."/>
            <person name="Rensing C."/>
        </authorList>
    </citation>
    <scope>NUCLEOTIDE SEQUENCE [LARGE SCALE GENOMIC DNA]</scope>
    <source>
        <strain evidence="2 3">NC2</strain>
    </source>
</reference>
<evidence type="ECO:0000313" key="2">
    <source>
        <dbReference type="EMBL" id="PZT57367.1"/>
    </source>
</evidence>
<organism evidence="2 3">
    <name type="scientific">Paenibacillus silvae</name>
    <dbReference type="NCBI Taxonomy" id="1325358"/>
    <lineage>
        <taxon>Bacteria</taxon>
        <taxon>Bacillati</taxon>
        <taxon>Bacillota</taxon>
        <taxon>Bacilli</taxon>
        <taxon>Bacillales</taxon>
        <taxon>Paenibacillaceae</taxon>
        <taxon>Paenibacillus</taxon>
    </lineage>
</organism>
<dbReference type="EMBL" id="QKWW01000006">
    <property type="protein sequence ID" value="PZT57367.1"/>
    <property type="molecule type" value="Genomic_DNA"/>
</dbReference>
<sequence>MKYEEDKRYYHLEYCHSKYLKLKTETAKENQEWDKLYQYIIKLHDILLLPKGNITRLKDLRAGYEVKQGKRVRKWRTGPDFGLMLEAYKLAESVNRTAINTKIGQWADIQQVNYTITTMLGYLNDAYKNRQNKAKQVSLENRVQALESKKDQNLKNNYKPVKKNDELDISEFL</sequence>
<protein>
    <submittedName>
        <fullName evidence="2">Uncharacterized protein</fullName>
    </submittedName>
</protein>
<feature type="coiled-coil region" evidence="1">
    <location>
        <begin position="129"/>
        <end position="156"/>
    </location>
</feature>